<organism evidence="2 3">
    <name type="scientific">Paenibacillus melissococcoides</name>
    <dbReference type="NCBI Taxonomy" id="2912268"/>
    <lineage>
        <taxon>Bacteria</taxon>
        <taxon>Bacillati</taxon>
        <taxon>Bacillota</taxon>
        <taxon>Bacilli</taxon>
        <taxon>Bacillales</taxon>
        <taxon>Paenibacillaceae</taxon>
        <taxon>Paenibacillus</taxon>
    </lineage>
</organism>
<proteinExistence type="predicted"/>
<dbReference type="Gene3D" id="3.30.70.1450">
    <property type="entry name" value="Regulator of K+ conductance, C-terminal domain"/>
    <property type="match status" value="1"/>
</dbReference>
<dbReference type="InterPro" id="IPR006037">
    <property type="entry name" value="RCK_C"/>
</dbReference>
<dbReference type="InterPro" id="IPR026278">
    <property type="entry name" value="KhtT"/>
</dbReference>
<sequence>MNIRQSDLPGIGRKYSMETASGDKLVIIIHDDGRREMYHFDEEDPELILSTVTLEDEEARMIAGIIGGLNYQPKALETVEMALNDLVIEWYKLDSHAKCIGKRIGELKIRERTGATIIAVVEKNQSKHINPGPDYQFAPNTTLVVTGERQHLKALKAFLSTGCDES</sequence>
<evidence type="ECO:0000313" key="2">
    <source>
        <dbReference type="EMBL" id="CAH8248908.1"/>
    </source>
</evidence>
<evidence type="ECO:0000313" key="3">
    <source>
        <dbReference type="Proteomes" id="UP001154322"/>
    </source>
</evidence>
<evidence type="ECO:0000259" key="1">
    <source>
        <dbReference type="PROSITE" id="PS51202"/>
    </source>
</evidence>
<keyword evidence="3" id="KW-1185">Reference proteome</keyword>
<dbReference type="Proteomes" id="UP001154322">
    <property type="component" value="Unassembled WGS sequence"/>
</dbReference>
<dbReference type="EMBL" id="CALYLO010000013">
    <property type="protein sequence ID" value="CAH8248908.1"/>
    <property type="molecule type" value="Genomic_DNA"/>
</dbReference>
<accession>A0ABM9GA89</accession>
<dbReference type="SUPFAM" id="SSF116726">
    <property type="entry name" value="TrkA C-terminal domain-like"/>
    <property type="match status" value="1"/>
</dbReference>
<dbReference type="PIRSF" id="PIRSF005028">
    <property type="entry name" value="KhtT"/>
    <property type="match status" value="1"/>
</dbReference>
<reference evidence="2" key="1">
    <citation type="submission" date="2022-06" db="EMBL/GenBank/DDBJ databases">
        <authorList>
            <person name="Dietemann V."/>
            <person name="Ory F."/>
            <person name="Dainat B."/>
            <person name="Oberhansli S."/>
        </authorList>
    </citation>
    <scope>NUCLEOTIDE SEQUENCE</scope>
    <source>
        <strain evidence="2">Ena-SAMPLE-TAB-26-04-2022-14:26:32:270-5432</strain>
    </source>
</reference>
<dbReference type="InterPro" id="IPR036721">
    <property type="entry name" value="RCK_C_sf"/>
</dbReference>
<gene>
    <name evidence="2" type="ORF">WJ0W_006091</name>
</gene>
<dbReference type="InterPro" id="IPR058776">
    <property type="entry name" value="KhtT-like_N"/>
</dbReference>
<protein>
    <submittedName>
        <fullName evidence="2">Cation:proton antiporter regulatory subunit</fullName>
    </submittedName>
</protein>
<dbReference type="Pfam" id="PF02080">
    <property type="entry name" value="TrkA_C"/>
    <property type="match status" value="1"/>
</dbReference>
<dbReference type="PANTHER" id="PTHR30445">
    <property type="entry name" value="K(+)_H(+) ANTIPORTER SUBUNIT KHTT"/>
    <property type="match status" value="1"/>
</dbReference>
<name>A0ABM9GA89_9BACL</name>
<dbReference type="PANTHER" id="PTHR30445:SF8">
    <property type="entry name" value="K(+)_H(+) ANTIPORTER SUBUNIT KHTT"/>
    <property type="match status" value="1"/>
</dbReference>
<dbReference type="Pfam" id="PF25991">
    <property type="entry name" value="KhtT_N"/>
    <property type="match status" value="1"/>
</dbReference>
<dbReference type="PROSITE" id="PS51202">
    <property type="entry name" value="RCK_C"/>
    <property type="match status" value="1"/>
</dbReference>
<feature type="domain" description="RCK C-terminal" evidence="1">
    <location>
        <begin position="76"/>
        <end position="161"/>
    </location>
</feature>
<comment type="caution">
    <text evidence="2">The sequence shown here is derived from an EMBL/GenBank/DDBJ whole genome shotgun (WGS) entry which is preliminary data.</text>
</comment>
<dbReference type="InterPro" id="IPR050144">
    <property type="entry name" value="AAE_transporter"/>
</dbReference>